<keyword evidence="15" id="KW-1185">Reference proteome</keyword>
<accession>T1I343</accession>
<name>T1I343_RHOPR</name>
<keyword evidence="6 13" id="KW-0812">Transmembrane</keyword>
<dbReference type="InterPro" id="IPR036259">
    <property type="entry name" value="MFS_trans_sf"/>
</dbReference>
<comment type="function">
    <text evidence="1">Mediates high-affinity intracellular uptake of the rare oligo-element molybdenum.</text>
</comment>
<comment type="subcellular location">
    <subcellularLocation>
        <location evidence="2">Cell membrane</location>
        <topology evidence="2">Multi-pass membrane protein</topology>
    </subcellularLocation>
</comment>
<dbReference type="GO" id="GO:0015098">
    <property type="term" value="F:molybdate ion transmembrane transporter activity"/>
    <property type="evidence" value="ECO:0007669"/>
    <property type="project" value="InterPro"/>
</dbReference>
<evidence type="ECO:0000313" key="15">
    <source>
        <dbReference type="Proteomes" id="UP000015103"/>
    </source>
</evidence>
<dbReference type="Proteomes" id="UP000015103">
    <property type="component" value="Unassembled WGS sequence"/>
</dbReference>
<evidence type="ECO:0000256" key="10">
    <source>
        <dbReference type="ARBA" id="ARBA00030646"/>
    </source>
</evidence>
<dbReference type="EnsemblMetazoa" id="RPRC010712-RA">
    <property type="protein sequence ID" value="RPRC010712-PA"/>
    <property type="gene ID" value="RPRC010712"/>
</dbReference>
<evidence type="ECO:0000256" key="4">
    <source>
        <dbReference type="ARBA" id="ARBA00022448"/>
    </source>
</evidence>
<dbReference type="HOGENOM" id="CLU_2052487_0_0_1"/>
<dbReference type="eggNOG" id="KOG4332">
    <property type="taxonomic scope" value="Eukaryota"/>
</dbReference>
<dbReference type="GO" id="GO:0006811">
    <property type="term" value="P:monoatomic ion transport"/>
    <property type="evidence" value="ECO:0007669"/>
    <property type="project" value="UniProtKB-KW"/>
</dbReference>
<dbReference type="GO" id="GO:0005886">
    <property type="term" value="C:plasma membrane"/>
    <property type="evidence" value="ECO:0007669"/>
    <property type="project" value="UniProtKB-SubCell"/>
</dbReference>
<keyword evidence="8" id="KW-0406">Ion transport</keyword>
<evidence type="ECO:0000256" key="12">
    <source>
        <dbReference type="SAM" id="MobiDB-lite"/>
    </source>
</evidence>
<keyword evidence="7 13" id="KW-1133">Transmembrane helix</keyword>
<dbReference type="InterPro" id="IPR008509">
    <property type="entry name" value="MOT2/MFSD5"/>
</dbReference>
<feature type="transmembrane region" description="Helical" evidence="13">
    <location>
        <begin position="38"/>
        <end position="60"/>
    </location>
</feature>
<evidence type="ECO:0000256" key="6">
    <source>
        <dbReference type="ARBA" id="ARBA00022692"/>
    </source>
</evidence>
<feature type="transmembrane region" description="Helical" evidence="13">
    <location>
        <begin position="72"/>
        <end position="93"/>
    </location>
</feature>
<feature type="region of interest" description="Disordered" evidence="12">
    <location>
        <begin position="99"/>
        <end position="120"/>
    </location>
</feature>
<evidence type="ECO:0000256" key="11">
    <source>
        <dbReference type="ARBA" id="ARBA00032555"/>
    </source>
</evidence>
<evidence type="ECO:0000256" key="2">
    <source>
        <dbReference type="ARBA" id="ARBA00004651"/>
    </source>
</evidence>
<sequence>MSIVCFLVFLAYEFSVGIYYPAVGYLRSRIMPEEFRATLSNWFRVPMNLVTCISLTLNYGSDSKDVSGLKKFQFVFTLCSILMIGSMVSATIFSKKYSKKVVHDEVQESRSGKTQNTETV</sequence>
<proteinExistence type="predicted"/>
<feature type="compositionally biased region" description="Basic and acidic residues" evidence="12">
    <location>
        <begin position="101"/>
        <end position="111"/>
    </location>
</feature>
<dbReference type="AlphaFoldDB" id="T1I343"/>
<evidence type="ECO:0000256" key="1">
    <source>
        <dbReference type="ARBA" id="ARBA00003019"/>
    </source>
</evidence>
<keyword evidence="5" id="KW-1003">Cell membrane</keyword>
<keyword evidence="9 13" id="KW-0472">Membrane</keyword>
<evidence type="ECO:0000313" key="14">
    <source>
        <dbReference type="EnsemblMetazoa" id="RPRC010712-PA"/>
    </source>
</evidence>
<evidence type="ECO:0000256" key="9">
    <source>
        <dbReference type="ARBA" id="ARBA00023136"/>
    </source>
</evidence>
<dbReference type="PANTHER" id="PTHR23516:SF1">
    <property type="entry name" value="MOLYBDATE-ANION TRANSPORTER"/>
    <property type="match status" value="1"/>
</dbReference>
<dbReference type="STRING" id="13249.T1I343"/>
<protein>
    <recommendedName>
        <fullName evidence="3">Molybdate-anion transporter</fullName>
    </recommendedName>
    <alternativeName>
        <fullName evidence="10">Major facilitator superfamily domain-containing protein 5</fullName>
    </alternativeName>
    <alternativeName>
        <fullName evidence="11">Molybdate transporter 2 homolog</fullName>
    </alternativeName>
</protein>
<evidence type="ECO:0000256" key="5">
    <source>
        <dbReference type="ARBA" id="ARBA00022475"/>
    </source>
</evidence>
<evidence type="ECO:0000256" key="13">
    <source>
        <dbReference type="SAM" id="Phobius"/>
    </source>
</evidence>
<dbReference type="SUPFAM" id="SSF103473">
    <property type="entry name" value="MFS general substrate transporter"/>
    <property type="match status" value="1"/>
</dbReference>
<dbReference type="PANTHER" id="PTHR23516">
    <property type="entry name" value="SAM (S-ADENOSYL METHIONINE) TRANSPORTER"/>
    <property type="match status" value="1"/>
</dbReference>
<keyword evidence="4" id="KW-0813">Transport</keyword>
<dbReference type="InParanoid" id="T1I343"/>
<dbReference type="EMBL" id="ACPB03022573">
    <property type="status" value="NOT_ANNOTATED_CDS"/>
    <property type="molecule type" value="Genomic_DNA"/>
</dbReference>
<organism evidence="14 15">
    <name type="scientific">Rhodnius prolixus</name>
    <name type="common">Triatomid bug</name>
    <dbReference type="NCBI Taxonomy" id="13249"/>
    <lineage>
        <taxon>Eukaryota</taxon>
        <taxon>Metazoa</taxon>
        <taxon>Ecdysozoa</taxon>
        <taxon>Arthropoda</taxon>
        <taxon>Hexapoda</taxon>
        <taxon>Insecta</taxon>
        <taxon>Pterygota</taxon>
        <taxon>Neoptera</taxon>
        <taxon>Paraneoptera</taxon>
        <taxon>Hemiptera</taxon>
        <taxon>Heteroptera</taxon>
        <taxon>Panheteroptera</taxon>
        <taxon>Cimicomorpha</taxon>
        <taxon>Reduviidae</taxon>
        <taxon>Triatominae</taxon>
        <taxon>Rhodnius</taxon>
    </lineage>
</organism>
<feature type="transmembrane region" description="Helical" evidence="13">
    <location>
        <begin position="6"/>
        <end position="26"/>
    </location>
</feature>
<reference evidence="14" key="1">
    <citation type="submission" date="2015-05" db="UniProtKB">
        <authorList>
            <consortium name="EnsemblMetazoa"/>
        </authorList>
    </citation>
    <scope>IDENTIFICATION</scope>
</reference>
<dbReference type="VEuPathDB" id="VectorBase:RPRC010712"/>
<evidence type="ECO:0000256" key="8">
    <source>
        <dbReference type="ARBA" id="ARBA00023065"/>
    </source>
</evidence>
<evidence type="ECO:0000256" key="7">
    <source>
        <dbReference type="ARBA" id="ARBA00022989"/>
    </source>
</evidence>
<evidence type="ECO:0000256" key="3">
    <source>
        <dbReference type="ARBA" id="ARBA00021242"/>
    </source>
</evidence>